<dbReference type="HOGENOM" id="CLU_111441_0_0_2"/>
<accession>G0EHP5</accession>
<dbReference type="Proteomes" id="UP000001037">
    <property type="component" value="Chromosome"/>
</dbReference>
<proteinExistence type="predicted"/>
<keyword evidence="1" id="KW-1133">Transmembrane helix</keyword>
<dbReference type="STRING" id="694429.Pyrfu_1541"/>
<keyword evidence="3" id="KW-1185">Reference proteome</keyword>
<evidence type="ECO:0000313" key="2">
    <source>
        <dbReference type="EMBL" id="AEM39398.1"/>
    </source>
</evidence>
<feature type="transmembrane region" description="Helical" evidence="1">
    <location>
        <begin position="187"/>
        <end position="207"/>
    </location>
</feature>
<dbReference type="eggNOG" id="arCOG01091">
    <property type="taxonomic scope" value="Archaea"/>
</dbReference>
<dbReference type="AlphaFoldDB" id="G0EHP5"/>
<feature type="transmembrane region" description="Helical" evidence="1">
    <location>
        <begin position="38"/>
        <end position="56"/>
    </location>
</feature>
<gene>
    <name evidence="2" type="ordered locus">Pyrfu_1541</name>
</gene>
<dbReference type="OrthoDB" id="60696at2157"/>
<dbReference type="RefSeq" id="WP_014027075.1">
    <property type="nucleotide sequence ID" value="NC_015931.1"/>
</dbReference>
<name>G0EHP5_PYRF1</name>
<reference evidence="2 3" key="1">
    <citation type="journal article" date="2011" name="Stand. Genomic Sci.">
        <title>Complete genome sequence of the hyperthermophilic chemolithoautotroph Pyrolobus fumarii type strain (1A).</title>
        <authorList>
            <person name="Anderson I."/>
            <person name="Goker M."/>
            <person name="Nolan M."/>
            <person name="Lucas S."/>
            <person name="Hammon N."/>
            <person name="Deshpande S."/>
            <person name="Cheng J.F."/>
            <person name="Tapia R."/>
            <person name="Han C."/>
            <person name="Goodwin L."/>
            <person name="Pitluck S."/>
            <person name="Huntemann M."/>
            <person name="Liolios K."/>
            <person name="Ivanova N."/>
            <person name="Pagani I."/>
            <person name="Mavromatis K."/>
            <person name="Ovchinikova G."/>
            <person name="Pati A."/>
            <person name="Chen A."/>
            <person name="Palaniappan K."/>
            <person name="Land M."/>
            <person name="Hauser L."/>
            <person name="Brambilla E.M."/>
            <person name="Huber H."/>
            <person name="Yasawong M."/>
            <person name="Rohde M."/>
            <person name="Spring S."/>
            <person name="Abt B."/>
            <person name="Sikorski J."/>
            <person name="Wirth R."/>
            <person name="Detter J.C."/>
            <person name="Woyke T."/>
            <person name="Bristow J."/>
            <person name="Eisen J.A."/>
            <person name="Markowitz V."/>
            <person name="Hugenholtz P."/>
            <person name="Kyrpides N.C."/>
            <person name="Klenk H.P."/>
            <person name="Lapidus A."/>
        </authorList>
    </citation>
    <scope>NUCLEOTIDE SEQUENCE [LARGE SCALE GENOMIC DNA]</scope>
    <source>
        <strain evidence="3">DSM 11204 / 1A</strain>
    </source>
</reference>
<keyword evidence="1" id="KW-0812">Transmembrane</keyword>
<protein>
    <recommendedName>
        <fullName evidence="4">VIT family protein</fullName>
    </recommendedName>
</protein>
<dbReference type="EMBL" id="CP002838">
    <property type="protein sequence ID" value="AEM39398.1"/>
    <property type="molecule type" value="Genomic_DNA"/>
</dbReference>
<feature type="transmembrane region" description="Helical" evidence="1">
    <location>
        <begin position="62"/>
        <end position="86"/>
    </location>
</feature>
<sequence>MRFLHAIAKLFRTIREIPRLASMVGAESIARRMFVTNAFDGLLSALGIILGLYIAGMSVPQSYIGAVAGGSGVMGLFSGFVATYLSERAERLRELRETERVMLHSLEGSVYWRAARLVPIYVAFWSAMGATLPPLLSTTPFILAAYSGVLVTLHHIAASISLILVFMYTLGFYMGKISGENPWLSGLRFLSIGVGATLFMSTLKLIVG</sequence>
<keyword evidence="1" id="KW-0472">Membrane</keyword>
<dbReference type="GeneID" id="11138728"/>
<evidence type="ECO:0008006" key="4">
    <source>
        <dbReference type="Google" id="ProtNLM"/>
    </source>
</evidence>
<organism evidence="2 3">
    <name type="scientific">Pyrolobus fumarii (strain DSM 11204 / 1A)</name>
    <dbReference type="NCBI Taxonomy" id="694429"/>
    <lineage>
        <taxon>Archaea</taxon>
        <taxon>Thermoproteota</taxon>
        <taxon>Thermoprotei</taxon>
        <taxon>Desulfurococcales</taxon>
        <taxon>Pyrodictiaceae</taxon>
        <taxon>Pyrolobus</taxon>
    </lineage>
</organism>
<dbReference type="KEGG" id="pfm:Pyrfu_1541"/>
<feature type="transmembrane region" description="Helical" evidence="1">
    <location>
        <begin position="156"/>
        <end position="175"/>
    </location>
</feature>
<dbReference type="InParanoid" id="G0EHP5"/>
<evidence type="ECO:0000313" key="3">
    <source>
        <dbReference type="Proteomes" id="UP000001037"/>
    </source>
</evidence>
<evidence type="ECO:0000256" key="1">
    <source>
        <dbReference type="SAM" id="Phobius"/>
    </source>
</evidence>
<feature type="transmembrane region" description="Helical" evidence="1">
    <location>
        <begin position="117"/>
        <end position="136"/>
    </location>
</feature>